<proteinExistence type="predicted"/>
<keyword evidence="4" id="KW-1185">Reference proteome</keyword>
<sequence>MDLSSFSNANNNFAPLSPATRSGGMGTPVGQDQGAIQQYLAGFNGLQLPTLDQQLAMFGGLMNPSPNGDGLGDSKNWTLDFNFGSGNFPSLSPALSAFALPIGVDQGDHQQATGIASLPQWPYVAQPLPSFGSLSPSPTQNGSSVVKKESNTAKAPAKRGRRPKKQATEEATPTPAAKKQKLLPQATETDALPGDGEFTTLGKMMDEMVKEKTIKLEAEIRDLKAKEQKNEEDLRNAMEKNMEQEERILEDGFKMKSLGNLNVILYNGMDALRGSMLRMMEEMENTWESKMSSLDQKTEAIEGKVGILNEVLTRQKQDHKDGILEVERRAQLSIDSKQKAVVQLQETLQNTLDEKEKDAKEYEFALQSQHWITEEKEEGWLMRNQCLELENAEMEATTSKLTEKINREEAKSSFYEQEYKKALETVAGVQKMVSKFGTPLTFEDGQENKQKTSEKENKIYPLRTRRNVNW</sequence>
<evidence type="ECO:0000313" key="3">
    <source>
        <dbReference type="EMBL" id="EGT44733.1"/>
    </source>
</evidence>
<dbReference type="HOGENOM" id="CLU_581704_0_0_1"/>
<dbReference type="Proteomes" id="UP000008068">
    <property type="component" value="Unassembled WGS sequence"/>
</dbReference>
<name>G0P4G3_CAEBE</name>
<feature type="coiled-coil region" evidence="1">
    <location>
        <begin position="334"/>
        <end position="425"/>
    </location>
</feature>
<dbReference type="EMBL" id="GL380063">
    <property type="protein sequence ID" value="EGT44733.1"/>
    <property type="molecule type" value="Genomic_DNA"/>
</dbReference>
<feature type="region of interest" description="Disordered" evidence="2">
    <location>
        <begin position="132"/>
        <end position="199"/>
    </location>
</feature>
<organism evidence="4">
    <name type="scientific">Caenorhabditis brenneri</name>
    <name type="common">Nematode worm</name>
    <dbReference type="NCBI Taxonomy" id="135651"/>
    <lineage>
        <taxon>Eukaryota</taxon>
        <taxon>Metazoa</taxon>
        <taxon>Ecdysozoa</taxon>
        <taxon>Nematoda</taxon>
        <taxon>Chromadorea</taxon>
        <taxon>Rhabditida</taxon>
        <taxon>Rhabditina</taxon>
        <taxon>Rhabditomorpha</taxon>
        <taxon>Rhabditoidea</taxon>
        <taxon>Rhabditidae</taxon>
        <taxon>Peloderinae</taxon>
        <taxon>Caenorhabditis</taxon>
    </lineage>
</organism>
<feature type="coiled-coil region" evidence="1">
    <location>
        <begin position="209"/>
        <end position="248"/>
    </location>
</feature>
<evidence type="ECO:0000256" key="2">
    <source>
        <dbReference type="SAM" id="MobiDB-lite"/>
    </source>
</evidence>
<gene>
    <name evidence="3" type="ORF">CAEBREN_15150</name>
</gene>
<feature type="compositionally biased region" description="Basic residues" evidence="2">
    <location>
        <begin position="156"/>
        <end position="165"/>
    </location>
</feature>
<evidence type="ECO:0000313" key="4">
    <source>
        <dbReference type="Proteomes" id="UP000008068"/>
    </source>
</evidence>
<reference evidence="4" key="1">
    <citation type="submission" date="2011-07" db="EMBL/GenBank/DDBJ databases">
        <authorList>
            <consortium name="Caenorhabditis brenneri Sequencing and Analysis Consortium"/>
            <person name="Wilson R.K."/>
        </authorList>
    </citation>
    <scope>NUCLEOTIDE SEQUENCE [LARGE SCALE GENOMIC DNA]</scope>
    <source>
        <strain evidence="4">PB2801</strain>
    </source>
</reference>
<dbReference type="InParanoid" id="G0P4G3"/>
<feature type="region of interest" description="Disordered" evidence="2">
    <location>
        <begin position="1"/>
        <end position="28"/>
    </location>
</feature>
<dbReference type="AlphaFoldDB" id="G0P4G3"/>
<accession>G0P4G3</accession>
<feature type="compositionally biased region" description="Low complexity" evidence="2">
    <location>
        <begin position="1"/>
        <end position="18"/>
    </location>
</feature>
<protein>
    <submittedName>
        <fullName evidence="3">Uncharacterized protein</fullName>
    </submittedName>
</protein>
<keyword evidence="1" id="KW-0175">Coiled coil</keyword>
<evidence type="ECO:0000256" key="1">
    <source>
        <dbReference type="SAM" id="Coils"/>
    </source>
</evidence>